<evidence type="ECO:0000313" key="1">
    <source>
        <dbReference type="EMBL" id="JAH37408.1"/>
    </source>
</evidence>
<name>A0A0E9SA76_ANGAN</name>
<proteinExistence type="predicted"/>
<reference evidence="1" key="2">
    <citation type="journal article" date="2015" name="Fish Shellfish Immunol.">
        <title>Early steps in the European eel (Anguilla anguilla)-Vibrio vulnificus interaction in the gills: Role of the RtxA13 toxin.</title>
        <authorList>
            <person name="Callol A."/>
            <person name="Pajuelo D."/>
            <person name="Ebbesson L."/>
            <person name="Teles M."/>
            <person name="MacKenzie S."/>
            <person name="Amaro C."/>
        </authorList>
    </citation>
    <scope>NUCLEOTIDE SEQUENCE</scope>
</reference>
<accession>A0A0E9SA76</accession>
<protein>
    <submittedName>
        <fullName evidence="1">Uncharacterized protein</fullName>
    </submittedName>
</protein>
<dbReference type="AlphaFoldDB" id="A0A0E9SA76"/>
<organism evidence="1">
    <name type="scientific">Anguilla anguilla</name>
    <name type="common">European freshwater eel</name>
    <name type="synonym">Muraena anguilla</name>
    <dbReference type="NCBI Taxonomy" id="7936"/>
    <lineage>
        <taxon>Eukaryota</taxon>
        <taxon>Metazoa</taxon>
        <taxon>Chordata</taxon>
        <taxon>Craniata</taxon>
        <taxon>Vertebrata</taxon>
        <taxon>Euteleostomi</taxon>
        <taxon>Actinopterygii</taxon>
        <taxon>Neopterygii</taxon>
        <taxon>Teleostei</taxon>
        <taxon>Anguilliformes</taxon>
        <taxon>Anguillidae</taxon>
        <taxon>Anguilla</taxon>
    </lineage>
</organism>
<reference evidence="1" key="1">
    <citation type="submission" date="2014-11" db="EMBL/GenBank/DDBJ databases">
        <authorList>
            <person name="Amaro Gonzalez C."/>
        </authorList>
    </citation>
    <scope>NUCLEOTIDE SEQUENCE</scope>
</reference>
<sequence length="22" mass="2498">MLIVGNNIQCKSYLNEHIVTHA</sequence>
<dbReference type="EMBL" id="GBXM01071169">
    <property type="protein sequence ID" value="JAH37408.1"/>
    <property type="molecule type" value="Transcribed_RNA"/>
</dbReference>